<feature type="signal peptide" evidence="1">
    <location>
        <begin position="1"/>
        <end position="22"/>
    </location>
</feature>
<accession>A0A7W7WLQ1</accession>
<gene>
    <name evidence="2" type="ORF">F4556_006850</name>
</gene>
<name>A0A7W7WLQ1_9ACTN</name>
<evidence type="ECO:0000313" key="3">
    <source>
        <dbReference type="Proteomes" id="UP000573327"/>
    </source>
</evidence>
<evidence type="ECO:0000256" key="1">
    <source>
        <dbReference type="SAM" id="SignalP"/>
    </source>
</evidence>
<dbReference type="EMBL" id="JACHJR010000001">
    <property type="protein sequence ID" value="MBB4951315.1"/>
    <property type="molecule type" value="Genomic_DNA"/>
</dbReference>
<keyword evidence="3" id="KW-1185">Reference proteome</keyword>
<evidence type="ECO:0000313" key="2">
    <source>
        <dbReference type="EMBL" id="MBB4951315.1"/>
    </source>
</evidence>
<feature type="chain" id="PRO_5038556069" description="Spore-associated protein A" evidence="1">
    <location>
        <begin position="23"/>
        <end position="138"/>
    </location>
</feature>
<organism evidence="2 3">
    <name type="scientific">Kitasatospora gansuensis</name>
    <dbReference type="NCBI Taxonomy" id="258050"/>
    <lineage>
        <taxon>Bacteria</taxon>
        <taxon>Bacillati</taxon>
        <taxon>Actinomycetota</taxon>
        <taxon>Actinomycetes</taxon>
        <taxon>Kitasatosporales</taxon>
        <taxon>Streptomycetaceae</taxon>
        <taxon>Kitasatospora</taxon>
    </lineage>
</organism>
<protein>
    <recommendedName>
        <fullName evidence="4">Spore-associated protein A</fullName>
    </recommendedName>
</protein>
<dbReference type="RefSeq" id="WP_221503767.1">
    <property type="nucleotide sequence ID" value="NZ_JACHJR010000001.1"/>
</dbReference>
<evidence type="ECO:0008006" key="4">
    <source>
        <dbReference type="Google" id="ProtNLM"/>
    </source>
</evidence>
<reference evidence="2 3" key="1">
    <citation type="submission" date="2020-08" db="EMBL/GenBank/DDBJ databases">
        <title>Sequencing the genomes of 1000 actinobacteria strains.</title>
        <authorList>
            <person name="Klenk H.-P."/>
        </authorList>
    </citation>
    <scope>NUCLEOTIDE SEQUENCE [LARGE SCALE GENOMIC DNA]</scope>
    <source>
        <strain evidence="2 3">DSM 44786</strain>
    </source>
</reference>
<dbReference type="Proteomes" id="UP000573327">
    <property type="component" value="Unassembled WGS sequence"/>
</dbReference>
<keyword evidence="1" id="KW-0732">Signal</keyword>
<dbReference type="AlphaFoldDB" id="A0A7W7WLQ1"/>
<sequence>MRKKFVSVLGALAMAGAATVMTAPEASALAASPTAVCGPGYKVVDSEQLINRDVWVYLTYNSSNGYNCVVTIRGNAGTPVHMSAGLTVEGSPQKSDTGYYGSYAGPVYAYAAGKCVKWNGWFSDNDQSSYESPWSHCG</sequence>
<comment type="caution">
    <text evidence="2">The sequence shown here is derived from an EMBL/GenBank/DDBJ whole genome shotgun (WGS) entry which is preliminary data.</text>
</comment>
<proteinExistence type="predicted"/>